<accession>A0A0J6WW20</accession>
<sequence>MGRPRKNNDSALTQKDIDKIFTPSEVKTTKVSPAELEAVVAAQGYNRAPQTIYPKLDGLTFDYNIIAQQTDPILSLTNRTGKYATLQINKAAFMLLHGKDHAFVGIDFTHRCFIIAPCYAGDTNSIELKETRSKKYTIRIRKDIKMKMLESGFVRAVAEVKCGNLLFRW</sequence>
<gene>
    <name evidence="1" type="ORF">AB840_08040</name>
</gene>
<dbReference type="PATRIC" id="fig|1122219.3.peg.1293"/>
<dbReference type="RefSeq" id="WP_048514322.1">
    <property type="nucleotide sequence ID" value="NZ_FUXD01000040.1"/>
</dbReference>
<evidence type="ECO:0000313" key="2">
    <source>
        <dbReference type="Proteomes" id="UP000036503"/>
    </source>
</evidence>
<keyword evidence="2" id="KW-1185">Reference proteome</keyword>
<reference evidence="1 2" key="1">
    <citation type="submission" date="2015-06" db="EMBL/GenBank/DDBJ databases">
        <title>Draft genome sequence of beer spoilage bacterium Megasphaera cerevisiae type strain 20462.</title>
        <authorList>
            <person name="Kutumbaka K."/>
            <person name="Pasmowitz J."/>
            <person name="Mategko J."/>
            <person name="Reyes D."/>
            <person name="Friedrich A."/>
            <person name="Han S."/>
            <person name="Martens-Habbena W."/>
            <person name="Neal-McKinney J."/>
            <person name="Janagama H.K."/>
            <person name="Nadala C."/>
            <person name="Samadpour M."/>
        </authorList>
    </citation>
    <scope>NUCLEOTIDE SEQUENCE [LARGE SCALE GENOMIC DNA]</scope>
    <source>
        <strain evidence="1 2">DSM 20462</strain>
    </source>
</reference>
<dbReference type="AlphaFoldDB" id="A0A0J6WW20"/>
<name>A0A0J6WW20_9FIRM</name>
<protein>
    <submittedName>
        <fullName evidence="1">Uncharacterized protein</fullName>
    </submittedName>
</protein>
<organism evidence="1 2">
    <name type="scientific">Megasphaera cerevisiae DSM 20462</name>
    <dbReference type="NCBI Taxonomy" id="1122219"/>
    <lineage>
        <taxon>Bacteria</taxon>
        <taxon>Bacillati</taxon>
        <taxon>Bacillota</taxon>
        <taxon>Negativicutes</taxon>
        <taxon>Veillonellales</taxon>
        <taxon>Veillonellaceae</taxon>
        <taxon>Megasphaera</taxon>
    </lineage>
</organism>
<dbReference type="InParanoid" id="A0A0J6WW20"/>
<dbReference type="EMBL" id="LEKT01000023">
    <property type="protein sequence ID" value="KMO86408.1"/>
    <property type="molecule type" value="Genomic_DNA"/>
</dbReference>
<dbReference type="Proteomes" id="UP000036503">
    <property type="component" value="Unassembled WGS sequence"/>
</dbReference>
<comment type="caution">
    <text evidence="1">The sequence shown here is derived from an EMBL/GenBank/DDBJ whole genome shotgun (WGS) entry which is preliminary data.</text>
</comment>
<evidence type="ECO:0000313" key="1">
    <source>
        <dbReference type="EMBL" id="KMO86408.1"/>
    </source>
</evidence>
<proteinExistence type="predicted"/>